<evidence type="ECO:0000313" key="1">
    <source>
        <dbReference type="EMBL" id="MPL60179.1"/>
    </source>
</evidence>
<gene>
    <name evidence="1" type="ORF">SDC9_05736</name>
</gene>
<sequence length="134" mass="14653">MGAAARPPPLLQALALPGSRRRKTRAGGGPGPAGKRAVFVPACWCADCLGIGAQHKANVRQGDDRQQAPLCRRAWCGQFCALALAEVGHGAAPFFSRRESFSFFSRYATTQEDIQDVQCHSRRGRRLCRPHSRH</sequence>
<accession>A0A644T038</accession>
<protein>
    <submittedName>
        <fullName evidence="1">Uncharacterized protein</fullName>
    </submittedName>
</protein>
<dbReference type="AlphaFoldDB" id="A0A644T038"/>
<proteinExistence type="predicted"/>
<organism evidence="1">
    <name type="scientific">bioreactor metagenome</name>
    <dbReference type="NCBI Taxonomy" id="1076179"/>
    <lineage>
        <taxon>unclassified sequences</taxon>
        <taxon>metagenomes</taxon>
        <taxon>ecological metagenomes</taxon>
    </lineage>
</organism>
<comment type="caution">
    <text evidence="1">The sequence shown here is derived from an EMBL/GenBank/DDBJ whole genome shotgun (WGS) entry which is preliminary data.</text>
</comment>
<name>A0A644T038_9ZZZZ</name>
<dbReference type="EMBL" id="VSSQ01000011">
    <property type="protein sequence ID" value="MPL60179.1"/>
    <property type="molecule type" value="Genomic_DNA"/>
</dbReference>
<reference evidence="1" key="1">
    <citation type="submission" date="2019-08" db="EMBL/GenBank/DDBJ databases">
        <authorList>
            <person name="Kucharzyk K."/>
            <person name="Murdoch R.W."/>
            <person name="Higgins S."/>
            <person name="Loffler F."/>
        </authorList>
    </citation>
    <scope>NUCLEOTIDE SEQUENCE</scope>
</reference>